<comment type="caution">
    <text evidence="3">The sequence shown here is derived from an EMBL/GenBank/DDBJ whole genome shotgun (WGS) entry which is preliminary data.</text>
</comment>
<dbReference type="AlphaFoldDB" id="A0A445B199"/>
<dbReference type="Pfam" id="PF00514">
    <property type="entry name" value="Arm"/>
    <property type="match status" value="1"/>
</dbReference>
<protein>
    <recommendedName>
        <fullName evidence="5">U-box domain-containing protein</fullName>
    </recommendedName>
</protein>
<reference evidence="3 4" key="1">
    <citation type="submission" date="2019-01" db="EMBL/GenBank/DDBJ databases">
        <title>Sequencing of cultivated peanut Arachis hypogaea provides insights into genome evolution and oil improvement.</title>
        <authorList>
            <person name="Chen X."/>
        </authorList>
    </citation>
    <scope>NUCLEOTIDE SEQUENCE [LARGE SCALE GENOMIC DNA]</scope>
    <source>
        <strain evidence="4">cv. Fuhuasheng</strain>
        <tissue evidence="3">Leaves</tissue>
    </source>
</reference>
<evidence type="ECO:0000256" key="2">
    <source>
        <dbReference type="ARBA" id="ARBA00022786"/>
    </source>
</evidence>
<dbReference type="PANTHER" id="PTHR23315">
    <property type="entry name" value="U BOX DOMAIN-CONTAINING"/>
    <property type="match status" value="1"/>
</dbReference>
<name>A0A445B199_ARAHY</name>
<proteinExistence type="predicted"/>
<dbReference type="SUPFAM" id="SSF48371">
    <property type="entry name" value="ARM repeat"/>
    <property type="match status" value="1"/>
</dbReference>
<dbReference type="EMBL" id="SDMP01000010">
    <property type="protein sequence ID" value="RYR32438.1"/>
    <property type="molecule type" value="Genomic_DNA"/>
</dbReference>
<evidence type="ECO:0000256" key="1">
    <source>
        <dbReference type="ARBA" id="ARBA00022737"/>
    </source>
</evidence>
<organism evidence="3 4">
    <name type="scientific">Arachis hypogaea</name>
    <name type="common">Peanut</name>
    <dbReference type="NCBI Taxonomy" id="3818"/>
    <lineage>
        <taxon>Eukaryota</taxon>
        <taxon>Viridiplantae</taxon>
        <taxon>Streptophyta</taxon>
        <taxon>Embryophyta</taxon>
        <taxon>Tracheophyta</taxon>
        <taxon>Spermatophyta</taxon>
        <taxon>Magnoliopsida</taxon>
        <taxon>eudicotyledons</taxon>
        <taxon>Gunneridae</taxon>
        <taxon>Pentapetalae</taxon>
        <taxon>rosids</taxon>
        <taxon>fabids</taxon>
        <taxon>Fabales</taxon>
        <taxon>Fabaceae</taxon>
        <taxon>Papilionoideae</taxon>
        <taxon>50 kb inversion clade</taxon>
        <taxon>dalbergioids sensu lato</taxon>
        <taxon>Dalbergieae</taxon>
        <taxon>Pterocarpus clade</taxon>
        <taxon>Arachis</taxon>
    </lineage>
</organism>
<sequence length="303" mass="32352">MDLKHQTINTHLSNLSSHSHTTRLAALRHLRLLSNQDPAARPIISAAGAIPHLLDALFSSSHSIQDNAAATLLNISISDRLPLLSTHHLLDAIAHLLSSHATSSSPNAVQSAAATLHCLLSFVPEFRPTVGARRDILHYLIGIIESSDSPRRSVKDALKASFGIALHPPNRAIMVQLEPGHNGPARRVIAQIAGCDESEEAFREVSGIPLLSSLLESEGSSLRTKENAVSGLLNVVRCSGEETVMEVREKTVSLAALDGIVYVQDHGSAKGKSKAVALLKLVFDGGSSCNKNCCDLYPVELDS</sequence>
<keyword evidence="4" id="KW-1185">Reference proteome</keyword>
<dbReference type="PANTHER" id="PTHR23315:SF238">
    <property type="entry name" value="ARM REPEAT SUPERFAMILY PROTEIN"/>
    <property type="match status" value="1"/>
</dbReference>
<accession>A0A445B199</accession>
<dbReference type="InterPro" id="IPR011989">
    <property type="entry name" value="ARM-like"/>
</dbReference>
<dbReference type="Gene3D" id="1.25.10.10">
    <property type="entry name" value="Leucine-rich Repeat Variant"/>
    <property type="match status" value="2"/>
</dbReference>
<dbReference type="Proteomes" id="UP000289738">
    <property type="component" value="Chromosome A10"/>
</dbReference>
<dbReference type="InterPro" id="IPR000225">
    <property type="entry name" value="Armadillo"/>
</dbReference>
<keyword evidence="1" id="KW-0677">Repeat</keyword>
<dbReference type="InterPro" id="IPR016024">
    <property type="entry name" value="ARM-type_fold"/>
</dbReference>
<evidence type="ECO:0000313" key="3">
    <source>
        <dbReference type="EMBL" id="RYR32438.1"/>
    </source>
</evidence>
<dbReference type="SMART" id="SM00185">
    <property type="entry name" value="ARM"/>
    <property type="match status" value="2"/>
</dbReference>
<keyword evidence="2" id="KW-0833">Ubl conjugation pathway</keyword>
<evidence type="ECO:0000313" key="4">
    <source>
        <dbReference type="Proteomes" id="UP000289738"/>
    </source>
</evidence>
<gene>
    <name evidence="3" type="ORF">Ahy_A10g047007</name>
</gene>
<evidence type="ECO:0008006" key="5">
    <source>
        <dbReference type="Google" id="ProtNLM"/>
    </source>
</evidence>
<dbReference type="STRING" id="3818.A0A445B199"/>